<evidence type="ECO:0000256" key="13">
    <source>
        <dbReference type="ARBA" id="ARBA00048889"/>
    </source>
</evidence>
<dbReference type="GO" id="GO:0016020">
    <property type="term" value="C:membrane"/>
    <property type="evidence" value="ECO:0007669"/>
    <property type="project" value="UniProtKB-SubCell"/>
</dbReference>
<evidence type="ECO:0000256" key="14">
    <source>
        <dbReference type="SAM" id="MobiDB-lite"/>
    </source>
</evidence>
<comment type="catalytic activity">
    <reaction evidence="13">
        <text>phytol + CTP = phytyl phosphate + CDP + H(+)</text>
        <dbReference type="Rhea" id="RHEA:38055"/>
        <dbReference type="ChEBI" id="CHEBI:15378"/>
        <dbReference type="ChEBI" id="CHEBI:17327"/>
        <dbReference type="ChEBI" id="CHEBI:37563"/>
        <dbReference type="ChEBI" id="CHEBI:58069"/>
        <dbReference type="ChEBI" id="CHEBI:75483"/>
        <dbReference type="EC" id="2.7.1.182"/>
    </reaction>
</comment>
<dbReference type="GO" id="GO:0009507">
    <property type="term" value="C:chloroplast"/>
    <property type="evidence" value="ECO:0007669"/>
    <property type="project" value="UniProtKB-SubCell"/>
</dbReference>
<reference evidence="15 16" key="1">
    <citation type="journal article" date="2021" name="Sci. Rep.">
        <title>Genome sequencing of the multicellular alga Astrephomene provides insights into convergent evolution of germ-soma differentiation.</title>
        <authorList>
            <person name="Yamashita S."/>
            <person name="Yamamoto K."/>
            <person name="Matsuzaki R."/>
            <person name="Suzuki S."/>
            <person name="Yamaguchi H."/>
            <person name="Hirooka S."/>
            <person name="Minakuchi Y."/>
            <person name="Miyagishima S."/>
            <person name="Kawachi M."/>
            <person name="Toyoda A."/>
            <person name="Nozaki H."/>
        </authorList>
    </citation>
    <scope>NUCLEOTIDE SEQUENCE [LARGE SCALE GENOMIC DNA]</scope>
    <source>
        <strain evidence="15 16">NIES-4017</strain>
    </source>
</reference>
<keyword evidence="7" id="KW-0418">Kinase</keyword>
<comment type="pathway">
    <text evidence="11">Cofactor biosynthesis; tocopherol biosynthesis.</text>
</comment>
<keyword evidence="5" id="KW-0808">Transferase</keyword>
<comment type="caution">
    <text evidence="15">The sequence shown here is derived from an EMBL/GenBank/DDBJ whole genome shotgun (WGS) entry which is preliminary data.</text>
</comment>
<evidence type="ECO:0000256" key="11">
    <source>
        <dbReference type="ARBA" id="ARBA00024015"/>
    </source>
</evidence>
<name>A0AAD3DS82_9CHLO</name>
<comment type="subcellular location">
    <subcellularLocation>
        <location evidence="1">Plastid</location>
        <location evidence="1">Chloroplast membrane</location>
        <topology evidence="1">Multi-pass membrane protein</topology>
    </subcellularLocation>
</comment>
<dbReference type="EC" id="2.7.1.182" evidence="12"/>
<evidence type="ECO:0000256" key="3">
    <source>
        <dbReference type="ARBA" id="ARBA00022528"/>
    </source>
</evidence>
<evidence type="ECO:0000256" key="2">
    <source>
        <dbReference type="ARBA" id="ARBA00010794"/>
    </source>
</evidence>
<keyword evidence="9" id="KW-1133">Transmembrane helix</keyword>
<feature type="region of interest" description="Disordered" evidence="14">
    <location>
        <begin position="444"/>
        <end position="466"/>
    </location>
</feature>
<evidence type="ECO:0000256" key="10">
    <source>
        <dbReference type="ARBA" id="ARBA00023136"/>
    </source>
</evidence>
<dbReference type="PANTHER" id="PTHR32523:SF8">
    <property type="entry name" value="DOLICHOL KINASE"/>
    <property type="match status" value="1"/>
</dbReference>
<organism evidence="15 16">
    <name type="scientific">Astrephomene gubernaculifera</name>
    <dbReference type="NCBI Taxonomy" id="47775"/>
    <lineage>
        <taxon>Eukaryota</taxon>
        <taxon>Viridiplantae</taxon>
        <taxon>Chlorophyta</taxon>
        <taxon>core chlorophytes</taxon>
        <taxon>Chlorophyceae</taxon>
        <taxon>CS clade</taxon>
        <taxon>Chlamydomonadales</taxon>
        <taxon>Astrephomenaceae</taxon>
        <taxon>Astrephomene</taxon>
    </lineage>
</organism>
<feature type="non-terminal residue" evidence="15">
    <location>
        <position position="951"/>
    </location>
</feature>
<evidence type="ECO:0000256" key="1">
    <source>
        <dbReference type="ARBA" id="ARBA00004508"/>
    </source>
</evidence>
<sequence length="951" mass="101150">MSRRQPAGRTDPTGHTRIPASIKTFLTQLPATVERLLGPAQLSSSQTNGSQMTPAALRSFHVQIAALKDFHQLPGGFESSNAVIAADRAIGVAVLRLMAAVYRLKPTEMHPDGSSPQGWLHSSICVAFQTLVDAAFRSSSLEHPLWFSRQIVRMECLQACARQLDAATGPLLASISASNTQEQRFVQSDQECHKHAERAICTALTLVTCLANTALHCVLPKRPLSGDLSYCQELVVGLDNSCVLEHLGRALMAVSSVPMDLTANPNRHPVALPVMSKRFSLVVDMLVDVLEGISRVASLTNGMHAVGNQLRKVLSGSCLSHAVIVHGLAGLCALDGGSWYGLPLDVRRCATRSVLGAVEPVPQLVPTTIMRAFVKALSFSVPRPLLAAPPLSRRAALPLALRACHAAIASLQAPAASAAASGGFLQDGLNGRRSEFQERSAGGVVGSLGNGAERQPPSSSLQGPASTTLCSIGPGGVLAVALGALGAARGLRSGVPGSEVWMAEAEEWWRMVATVAGDGLQEADAKDQEVLGHLLGCDFDEDYLPLRYEAPDDLTAALAGGLLPCLERLLRRAGQLPLGPEAGVLRKLLGGDPESCSGYLVALLGHGDQREAVSLLATLGKLLRVAEAAFRMAKSDSAPFASSDEDGLGTPICIVRAACLGLIGQVVPMDAGRQQEGELSPVDQWMRLQSYAAAAWLPTLSRILRHTADRVLQELRRRPGGSVLDKANEQMVWILVSAVLGWLDLMLHRFSQDFGVGSRQKARAEASNGAAGKWDEASEGGDDGWQQFLLEEVRVVPLLGAIMHLLPLLADLPTEALDSLATCCCTVAGEWPKRMRLEALVVVGSEEAQCSADILLWRPALLAAIPKLQAKRVHTAGVKLLARRLEAWRAGEWFADEDESGASELLQLAVASTRPLFARKRLALSTALAPPARVARMLRTCGYPGCTNLAG</sequence>
<keyword evidence="8" id="KW-0809">Transit peptide</keyword>
<evidence type="ECO:0000256" key="5">
    <source>
        <dbReference type="ARBA" id="ARBA00022679"/>
    </source>
</evidence>
<accession>A0AAD3DS82</accession>
<evidence type="ECO:0000256" key="12">
    <source>
        <dbReference type="ARBA" id="ARBA00039024"/>
    </source>
</evidence>
<keyword evidence="4" id="KW-0934">Plastid</keyword>
<dbReference type="InterPro" id="IPR039606">
    <property type="entry name" value="Phytol/farnesol_kinase"/>
</dbReference>
<evidence type="ECO:0000313" key="15">
    <source>
        <dbReference type="EMBL" id="GFR45657.1"/>
    </source>
</evidence>
<comment type="similarity">
    <text evidence="2">Belongs to the polyprenol kinase family.</text>
</comment>
<evidence type="ECO:0000313" key="16">
    <source>
        <dbReference type="Proteomes" id="UP001054857"/>
    </source>
</evidence>
<keyword evidence="16" id="KW-1185">Reference proteome</keyword>
<dbReference type="GO" id="GO:0010276">
    <property type="term" value="F:phytol kinase activity"/>
    <property type="evidence" value="ECO:0007669"/>
    <property type="project" value="UniProtKB-EC"/>
</dbReference>
<keyword evidence="6" id="KW-0812">Transmembrane</keyword>
<evidence type="ECO:0000256" key="4">
    <source>
        <dbReference type="ARBA" id="ARBA00022640"/>
    </source>
</evidence>
<evidence type="ECO:0000256" key="7">
    <source>
        <dbReference type="ARBA" id="ARBA00022777"/>
    </source>
</evidence>
<dbReference type="AlphaFoldDB" id="A0AAD3DS82"/>
<evidence type="ECO:0000256" key="6">
    <source>
        <dbReference type="ARBA" id="ARBA00022692"/>
    </source>
</evidence>
<gene>
    <name evidence="15" type="ORF">Agub_g7068</name>
</gene>
<dbReference type="Proteomes" id="UP001054857">
    <property type="component" value="Unassembled WGS sequence"/>
</dbReference>
<dbReference type="PANTHER" id="PTHR32523">
    <property type="entry name" value="PHYTOL KINASE 1, CHLOROPLASTIC"/>
    <property type="match status" value="1"/>
</dbReference>
<protein>
    <recommendedName>
        <fullName evidence="12">phytol kinase</fullName>
        <ecNumber evidence="12">2.7.1.182</ecNumber>
    </recommendedName>
</protein>
<feature type="compositionally biased region" description="Polar residues" evidence="14">
    <location>
        <begin position="456"/>
        <end position="466"/>
    </location>
</feature>
<evidence type="ECO:0000256" key="8">
    <source>
        <dbReference type="ARBA" id="ARBA00022946"/>
    </source>
</evidence>
<dbReference type="EMBL" id="BMAR01000010">
    <property type="protein sequence ID" value="GFR45657.1"/>
    <property type="molecule type" value="Genomic_DNA"/>
</dbReference>
<keyword evidence="10" id="KW-0472">Membrane</keyword>
<evidence type="ECO:0000256" key="9">
    <source>
        <dbReference type="ARBA" id="ARBA00022989"/>
    </source>
</evidence>
<proteinExistence type="inferred from homology"/>
<keyword evidence="3" id="KW-0150">Chloroplast</keyword>